<feature type="chain" id="PRO_5045308455" evidence="2">
    <location>
        <begin position="29"/>
        <end position="556"/>
    </location>
</feature>
<evidence type="ECO:0000256" key="1">
    <source>
        <dbReference type="SAM" id="MobiDB-lite"/>
    </source>
</evidence>
<evidence type="ECO:0000313" key="4">
    <source>
        <dbReference type="Proteomes" id="UP001250858"/>
    </source>
</evidence>
<protein>
    <submittedName>
        <fullName evidence="3">Carboxypeptidase-like regulatory domain-containing protein</fullName>
    </submittedName>
</protein>
<dbReference type="Proteomes" id="UP001250858">
    <property type="component" value="Chromosome"/>
</dbReference>
<evidence type="ECO:0000313" key="3">
    <source>
        <dbReference type="EMBL" id="WMX45814.1"/>
    </source>
</evidence>
<feature type="signal peptide" evidence="2">
    <location>
        <begin position="1"/>
        <end position="28"/>
    </location>
</feature>
<keyword evidence="2" id="KW-0732">Signal</keyword>
<accession>A0ABY9RVN6</accession>
<organism evidence="3 4">
    <name type="scientific">Streptomyces roseicoloratus</name>
    <dbReference type="NCBI Taxonomy" id="2508722"/>
    <lineage>
        <taxon>Bacteria</taxon>
        <taxon>Bacillati</taxon>
        <taxon>Actinomycetota</taxon>
        <taxon>Actinomycetes</taxon>
        <taxon>Kitasatosporales</taxon>
        <taxon>Streptomycetaceae</taxon>
        <taxon>Streptomyces</taxon>
    </lineage>
</organism>
<keyword evidence="4" id="KW-1185">Reference proteome</keyword>
<proteinExistence type="predicted"/>
<name>A0ABY9RVN6_9ACTN</name>
<reference evidence="3 4" key="1">
    <citation type="submission" date="2023-09" db="EMBL/GenBank/DDBJ databases">
        <title>Complete genome of Streptomyces roseicoloratus T14.</title>
        <authorList>
            <person name="Bashizi T."/>
            <person name="Kim M.-J."/>
            <person name="Lee G."/>
            <person name="Tagele S.B."/>
            <person name="Shin J.-H."/>
        </authorList>
    </citation>
    <scope>NUCLEOTIDE SEQUENCE [LARGE SCALE GENOMIC DNA]</scope>
    <source>
        <strain evidence="3 4">T14</strain>
    </source>
</reference>
<sequence length="556" mass="58828">MRSDLRRLSAVSLVTALTLGAAVGPAFAEDAPAASPVGIGRALTNDAQRGTFKVTAWTDAPQATVTSVSAKVRQGDTVLAEIPALEENTASRGTFALPEASTLKLTEDGGSIPSLGRYAIDVTATDSLGNTVTRADAGTLDFTLKPRLGNFSIGNPSWSDRNLHPKGSLFGVQPGSGDEVPLPGRTVSYGRYGEDAPLGSAATDETGAFAGEPVPVDRPTAQVEATFSENSAQVHGTTSYGAYTSGQEKRLTVTASADKTRAESGETVTVSGRVTDPTADGAPMADVPLLARLGDGLPKTVHTDAEGRFSVQLVAAPGRTSWGDWSGWSVQSENYTFLSFHASGPLALPADTRTSVLGYKLATDARLSVYGELRSPYQGWTSTSSQQTVVLEQSPDGQTGWKQISSVSFYNHNEGRTPFVAAAWNKGGWFRIRHVANDHLGASVSKPFYVVRTESRVAGLKASPDPVRKGSAITVTGTLQHHTSGAWRGLGSQPVSVWYKKWGTSTWKQVASGKTTSTGAISLKTTASADGWYQIRYYGDGTHFQTFSGQDWVDVR</sequence>
<evidence type="ECO:0000256" key="2">
    <source>
        <dbReference type="SAM" id="SignalP"/>
    </source>
</evidence>
<gene>
    <name evidence="3" type="ORF">RGF97_14425</name>
</gene>
<feature type="region of interest" description="Disordered" evidence="1">
    <location>
        <begin position="255"/>
        <end position="283"/>
    </location>
</feature>
<dbReference type="RefSeq" id="WP_128985004.1">
    <property type="nucleotide sequence ID" value="NZ_CP133762.1"/>
</dbReference>
<dbReference type="EMBL" id="CP133762">
    <property type="protein sequence ID" value="WMX45814.1"/>
    <property type="molecule type" value="Genomic_DNA"/>
</dbReference>